<evidence type="ECO:0000256" key="1">
    <source>
        <dbReference type="ARBA" id="ARBA00004571"/>
    </source>
</evidence>
<feature type="chain" id="PRO_5045096614" evidence="16">
    <location>
        <begin position="23"/>
        <end position="264"/>
    </location>
</feature>
<reference evidence="19" key="1">
    <citation type="submission" date="2023-06" db="EMBL/GenBank/DDBJ databases">
        <authorList>
            <person name="Zeman M."/>
            <person name="Kubasova T."/>
            <person name="Jahodarova E."/>
            <person name="Nykrynova M."/>
            <person name="Rychlik I."/>
        </authorList>
    </citation>
    <scope>NUCLEOTIDE SEQUENCE</scope>
    <source>
        <strain evidence="19">84_SSukc20</strain>
    </source>
</reference>
<keyword evidence="7 16" id="KW-0732">Signal</keyword>
<evidence type="ECO:0000256" key="10">
    <source>
        <dbReference type="ARBA" id="ARBA00023114"/>
    </source>
</evidence>
<evidence type="ECO:0000256" key="2">
    <source>
        <dbReference type="ARBA" id="ARBA00009450"/>
    </source>
</evidence>
<evidence type="ECO:0000259" key="18">
    <source>
        <dbReference type="Pfam" id="PF22461"/>
    </source>
</evidence>
<dbReference type="PANTHER" id="PTHR33619:SF3">
    <property type="entry name" value="POLYSACCHARIDE EXPORT PROTEIN GFCE-RELATED"/>
    <property type="match status" value="1"/>
</dbReference>
<dbReference type="PANTHER" id="PTHR33619">
    <property type="entry name" value="POLYSACCHARIDE EXPORT PROTEIN GFCE-RELATED"/>
    <property type="match status" value="1"/>
</dbReference>
<evidence type="ECO:0000259" key="17">
    <source>
        <dbReference type="Pfam" id="PF02563"/>
    </source>
</evidence>
<evidence type="ECO:0000256" key="3">
    <source>
        <dbReference type="ARBA" id="ARBA00022448"/>
    </source>
</evidence>
<keyword evidence="8" id="KW-0625">Polysaccharide transport</keyword>
<evidence type="ECO:0000256" key="7">
    <source>
        <dbReference type="ARBA" id="ARBA00022729"/>
    </source>
</evidence>
<dbReference type="Pfam" id="PF22461">
    <property type="entry name" value="SLBB_2"/>
    <property type="match status" value="1"/>
</dbReference>
<feature type="signal peptide" evidence="16">
    <location>
        <begin position="1"/>
        <end position="22"/>
    </location>
</feature>
<protein>
    <submittedName>
        <fullName evidence="19">Polysaccharide biosynthesis/export family protein</fullName>
    </submittedName>
</protein>
<gene>
    <name evidence="19" type="ORF">QVO10_01170</name>
</gene>
<comment type="subcellular location">
    <subcellularLocation>
        <location evidence="1">Cell outer membrane</location>
        <topology evidence="1">Multi-pass membrane protein</topology>
    </subcellularLocation>
</comment>
<sequence>MNFIKHVFLLLVILLLSNCASYQDSVYLRNDEILDTVKQKYSLFEYRIMPKDELTITVSTTTPEASAPFYRKIGMTKGQNGIGQGMDNAKLLDYLVDNEGYIDFPVLGMISVAGLSTRECEAVIREKLQAYLNEVPNVTVRSSSYKVSVLGEVARPGTYRVDDEKITIFQALAEAGDMTLFSDRKDVHLLREDGQGRRKVIHLDLTEANIALSPYYYLQQNDVVYVKPTPAKVHSNTFTGNASAWITMLSLVTTVVSLIMVITN</sequence>
<evidence type="ECO:0000256" key="16">
    <source>
        <dbReference type="SAM" id="SignalP"/>
    </source>
</evidence>
<keyword evidence="4" id="KW-1134">Transmembrane beta strand</keyword>
<evidence type="ECO:0000256" key="11">
    <source>
        <dbReference type="ARBA" id="ARBA00023136"/>
    </source>
</evidence>
<feature type="domain" description="Polysaccharide export protein N-terminal" evidence="17">
    <location>
        <begin position="45"/>
        <end position="141"/>
    </location>
</feature>
<dbReference type="RefSeq" id="WP_301638871.1">
    <property type="nucleotide sequence ID" value="NZ_JAUEII010000002.1"/>
</dbReference>
<evidence type="ECO:0000256" key="15">
    <source>
        <dbReference type="SAM" id="Phobius"/>
    </source>
</evidence>
<comment type="similarity">
    <text evidence="2">Belongs to the BexD/CtrA/VexA family.</text>
</comment>
<evidence type="ECO:0000256" key="14">
    <source>
        <dbReference type="ARBA" id="ARBA00023288"/>
    </source>
</evidence>
<feature type="transmembrane region" description="Helical" evidence="15">
    <location>
        <begin position="242"/>
        <end position="262"/>
    </location>
</feature>
<dbReference type="InterPro" id="IPR003715">
    <property type="entry name" value="Poly_export_N"/>
</dbReference>
<dbReference type="InterPro" id="IPR049712">
    <property type="entry name" value="Poly_export"/>
</dbReference>
<evidence type="ECO:0000256" key="8">
    <source>
        <dbReference type="ARBA" id="ARBA00023047"/>
    </source>
</evidence>
<evidence type="ECO:0000256" key="9">
    <source>
        <dbReference type="ARBA" id="ARBA00023065"/>
    </source>
</evidence>
<name>A0ABT7X1S4_9BACE</name>
<dbReference type="InterPro" id="IPR054765">
    <property type="entry name" value="SLBB_dom"/>
</dbReference>
<keyword evidence="5" id="KW-0762">Sugar transport</keyword>
<accession>A0ABT7X1S4</accession>
<evidence type="ECO:0000313" key="19">
    <source>
        <dbReference type="EMBL" id="MDN0048007.1"/>
    </source>
</evidence>
<keyword evidence="3" id="KW-0813">Transport</keyword>
<keyword evidence="20" id="KW-1185">Reference proteome</keyword>
<evidence type="ECO:0000256" key="6">
    <source>
        <dbReference type="ARBA" id="ARBA00022692"/>
    </source>
</evidence>
<dbReference type="Gene3D" id="3.10.560.10">
    <property type="entry name" value="Outer membrane lipoprotein wza domain like"/>
    <property type="match status" value="1"/>
</dbReference>
<organism evidence="19 20">
    <name type="scientific">Bacteroides gallinaceum</name>
    <dbReference type="NCBI Taxonomy" id="1462571"/>
    <lineage>
        <taxon>Bacteria</taxon>
        <taxon>Pseudomonadati</taxon>
        <taxon>Bacteroidota</taxon>
        <taxon>Bacteroidia</taxon>
        <taxon>Bacteroidales</taxon>
        <taxon>Bacteroidaceae</taxon>
        <taxon>Bacteroides</taxon>
    </lineage>
</organism>
<feature type="domain" description="SLBB" evidence="18">
    <location>
        <begin position="146"/>
        <end position="226"/>
    </location>
</feature>
<keyword evidence="6 15" id="KW-0812">Transmembrane</keyword>
<keyword evidence="14" id="KW-0449">Lipoprotein</keyword>
<dbReference type="Pfam" id="PF02563">
    <property type="entry name" value="Poly_export"/>
    <property type="match status" value="1"/>
</dbReference>
<evidence type="ECO:0000256" key="12">
    <source>
        <dbReference type="ARBA" id="ARBA00023139"/>
    </source>
</evidence>
<evidence type="ECO:0000256" key="4">
    <source>
        <dbReference type="ARBA" id="ARBA00022452"/>
    </source>
</evidence>
<evidence type="ECO:0000256" key="5">
    <source>
        <dbReference type="ARBA" id="ARBA00022597"/>
    </source>
</evidence>
<reference evidence="19" key="2">
    <citation type="submission" date="2024-05" db="EMBL/GenBank/DDBJ databases">
        <title>Identification and characterization of horizontal gene transfer across gut microbiota members of farm animals based on homology search.</title>
        <authorList>
            <person name="Schwarzerova J."/>
            <person name="Nykrynova M."/>
            <person name="Jureckova K."/>
            <person name="Cejkova D."/>
            <person name="Rychlik I."/>
        </authorList>
    </citation>
    <scope>NUCLEOTIDE SEQUENCE</scope>
    <source>
        <strain evidence="19">84_SSukc20</strain>
    </source>
</reference>
<keyword evidence="11 15" id="KW-0472">Membrane</keyword>
<dbReference type="Proteomes" id="UP001167871">
    <property type="component" value="Unassembled WGS sequence"/>
</dbReference>
<evidence type="ECO:0000313" key="20">
    <source>
        <dbReference type="Proteomes" id="UP001167871"/>
    </source>
</evidence>
<keyword evidence="13" id="KW-0998">Cell outer membrane</keyword>
<keyword evidence="9" id="KW-0406">Ion transport</keyword>
<dbReference type="EMBL" id="JAUEII010000002">
    <property type="protein sequence ID" value="MDN0048007.1"/>
    <property type="molecule type" value="Genomic_DNA"/>
</dbReference>
<evidence type="ECO:0000256" key="13">
    <source>
        <dbReference type="ARBA" id="ARBA00023237"/>
    </source>
</evidence>
<keyword evidence="15" id="KW-1133">Transmembrane helix</keyword>
<keyword evidence="12" id="KW-0564">Palmitate</keyword>
<comment type="caution">
    <text evidence="19">The sequence shown here is derived from an EMBL/GenBank/DDBJ whole genome shotgun (WGS) entry which is preliminary data.</text>
</comment>
<keyword evidence="10" id="KW-0626">Porin</keyword>
<proteinExistence type="inferred from homology"/>